<protein>
    <recommendedName>
        <fullName evidence="1">Tail specific protease domain-containing protein</fullName>
    </recommendedName>
</protein>
<proteinExistence type="predicted"/>
<reference evidence="2 3" key="1">
    <citation type="submission" date="2018-07" db="EMBL/GenBank/DDBJ databases">
        <title>A draft genome of a endophytic bacteria, a new species of Pedobacter.</title>
        <authorList>
            <person name="Zhang Z.D."/>
            <person name="Chen Z.J."/>
        </authorList>
    </citation>
    <scope>NUCLEOTIDE SEQUENCE [LARGE SCALE GENOMIC DNA]</scope>
    <source>
        <strain evidence="2 3">RS10</strain>
    </source>
</reference>
<sequence>MANLLKLKYILYTLVLIVAFNRVNAQAINETDKCFLFFKTWNFLKYYHPQFAGGKKDADSFFLNKQFLLNKVSNRIELNALLAGMIDDLDGSTAGDLKNADFKTLENNLLHKWYLKNDLINGTLKKRLLSSYLQRDTLGQHYVPAKNYDSEIPNERVYKYPDSTNLPPEMRLLTLAKLQGVIDYLYPHKSLMNENWDQTVKNNILLFKKCNSRMDYEILLLKIVAKLNDSHAYNRFYNTLIYKKEIFKNSYYPPFAYKILDDKILVTKVIVPTLCTEAGIKVGNLITAINKQSVTKRINGLGELLSASNRNTLVFKLNDYVTNFIWAGDSAHFQLEISSSGKKKLINALFVTPENKAERKTISNYLITKAKVEATNEPFRILNNKIAYFNIDSIHELLNGINEDRVDARMDSIFNLAAQQKGIIFDMRGYPHWGGFVFHYIYKKFAKQHNIFAQYFQADVKNLGHFSSIPGTFTYYPDGEITDHYSYKGKVYIIVNAQTHSLSEWNTMNLQFVFPNAITIGEQTSGADGDEKSINIPGNYSIHFTGNAIYYPDGTLAQGKGVKINQTVKSKISDILTGADTQLIFAVNAIK</sequence>
<dbReference type="GO" id="GO:0008236">
    <property type="term" value="F:serine-type peptidase activity"/>
    <property type="evidence" value="ECO:0007669"/>
    <property type="project" value="InterPro"/>
</dbReference>
<name>A0A366KS97_9SPHI</name>
<dbReference type="InterPro" id="IPR005151">
    <property type="entry name" value="Tail-specific_protease"/>
</dbReference>
<accession>A0A366KS97</accession>
<dbReference type="AlphaFoldDB" id="A0A366KS97"/>
<evidence type="ECO:0000313" key="3">
    <source>
        <dbReference type="Proteomes" id="UP000252081"/>
    </source>
</evidence>
<dbReference type="OrthoDB" id="5379939at2"/>
<dbReference type="SUPFAM" id="SSF52096">
    <property type="entry name" value="ClpP/crotonase"/>
    <property type="match status" value="1"/>
</dbReference>
<evidence type="ECO:0000313" key="2">
    <source>
        <dbReference type="EMBL" id="RBQ04511.1"/>
    </source>
</evidence>
<dbReference type="GO" id="GO:0006508">
    <property type="term" value="P:proteolysis"/>
    <property type="evidence" value="ECO:0007669"/>
    <property type="project" value="InterPro"/>
</dbReference>
<dbReference type="Pfam" id="PF03572">
    <property type="entry name" value="Peptidase_S41"/>
    <property type="match status" value="1"/>
</dbReference>
<organism evidence="2 3">
    <name type="scientific">Pedobacter miscanthi</name>
    <dbReference type="NCBI Taxonomy" id="2259170"/>
    <lineage>
        <taxon>Bacteria</taxon>
        <taxon>Pseudomonadati</taxon>
        <taxon>Bacteroidota</taxon>
        <taxon>Sphingobacteriia</taxon>
        <taxon>Sphingobacteriales</taxon>
        <taxon>Sphingobacteriaceae</taxon>
        <taxon>Pedobacter</taxon>
    </lineage>
</organism>
<evidence type="ECO:0000259" key="1">
    <source>
        <dbReference type="Pfam" id="PF03572"/>
    </source>
</evidence>
<gene>
    <name evidence="2" type="ORF">DRW42_17920</name>
</gene>
<keyword evidence="3" id="KW-1185">Reference proteome</keyword>
<dbReference type="Gene3D" id="3.90.226.10">
    <property type="entry name" value="2-enoyl-CoA Hydratase, Chain A, domain 1"/>
    <property type="match status" value="1"/>
</dbReference>
<feature type="domain" description="Tail specific protease" evidence="1">
    <location>
        <begin position="385"/>
        <end position="565"/>
    </location>
</feature>
<comment type="caution">
    <text evidence="2">The sequence shown here is derived from an EMBL/GenBank/DDBJ whole genome shotgun (WGS) entry which is preliminary data.</text>
</comment>
<dbReference type="EMBL" id="QNQU01000016">
    <property type="protein sequence ID" value="RBQ04511.1"/>
    <property type="molecule type" value="Genomic_DNA"/>
</dbReference>
<dbReference type="InterPro" id="IPR029045">
    <property type="entry name" value="ClpP/crotonase-like_dom_sf"/>
</dbReference>
<dbReference type="Proteomes" id="UP000252081">
    <property type="component" value="Unassembled WGS sequence"/>
</dbReference>
<dbReference type="RefSeq" id="WP_113950208.1">
    <property type="nucleotide sequence ID" value="NZ_QNQU01000016.1"/>
</dbReference>